<dbReference type="EMBL" id="HG966617">
    <property type="protein sequence ID" value="CDO60563.1"/>
    <property type="molecule type" value="Genomic_DNA"/>
</dbReference>
<evidence type="ECO:0000256" key="1">
    <source>
        <dbReference type="SAM" id="SignalP"/>
    </source>
</evidence>
<reference evidence="2 3" key="1">
    <citation type="journal article" date="2014" name="Front. Genet.">
        <title>Genome and metabolic network of "Candidatus Phaeomarinobacter ectocarpi" Ec32, a new candidate genus of Alphaproteobacteria frequently associated with brown algae.</title>
        <authorList>
            <person name="Dittami S.M."/>
            <person name="Barbeyron T."/>
            <person name="Boyen C."/>
            <person name="Cambefort J."/>
            <person name="Collet G."/>
            <person name="Delage L."/>
            <person name="Gobet A."/>
            <person name="Groisillier A."/>
            <person name="Leblanc C."/>
            <person name="Michel G."/>
            <person name="Scornet D."/>
            <person name="Siegel A."/>
            <person name="Tapia J.E."/>
            <person name="Tonon T."/>
        </authorList>
    </citation>
    <scope>NUCLEOTIDE SEQUENCE [LARGE SCALE GENOMIC DNA]</scope>
    <source>
        <strain evidence="2 3">Ec32</strain>
    </source>
</reference>
<feature type="chain" id="PRO_5004957850" evidence="1">
    <location>
        <begin position="28"/>
        <end position="185"/>
    </location>
</feature>
<dbReference type="HOGENOM" id="CLU_1458785_0_0_5"/>
<organism evidence="2 3">
    <name type="scientific">Candidatus Phaeomarinibacter ectocarpi</name>
    <dbReference type="NCBI Taxonomy" id="1458461"/>
    <lineage>
        <taxon>Bacteria</taxon>
        <taxon>Pseudomonadati</taxon>
        <taxon>Pseudomonadota</taxon>
        <taxon>Alphaproteobacteria</taxon>
        <taxon>Hyphomicrobiales</taxon>
        <taxon>Parvibaculaceae</taxon>
        <taxon>Candidatus Phaeomarinibacter</taxon>
    </lineage>
</organism>
<dbReference type="AlphaFoldDB" id="X5MA17"/>
<protein>
    <submittedName>
        <fullName evidence="2">Uncharacterized protein</fullName>
    </submittedName>
</protein>
<proteinExistence type="predicted"/>
<feature type="signal peptide" evidence="1">
    <location>
        <begin position="1"/>
        <end position="27"/>
    </location>
</feature>
<sequence length="185" mass="20214">MTFRLSCTLYAAVLLTGLLAVAPGADARGFRSADRILTPELLAVGESASVLSDLVGEPLSGPVPIPRLHVEQAMEQVLANWGDTQFRRALSTDFVDGDRLADTATLLVPRDAQVRVLGISNIDTLDQVLRRDEGPDDGDLLVSRVTLTAQTQVEFVDRTTGAFRLLRGTNDYVLLLRHRFEEVAQ</sequence>
<keyword evidence="1" id="KW-0732">Signal</keyword>
<evidence type="ECO:0000313" key="3">
    <source>
        <dbReference type="Proteomes" id="UP000032160"/>
    </source>
</evidence>
<accession>X5MA17</accession>
<dbReference type="KEGG" id="pect:BN1012_Phect2350"/>
<dbReference type="Proteomes" id="UP000032160">
    <property type="component" value="Chromosome I"/>
</dbReference>
<keyword evidence="3" id="KW-1185">Reference proteome</keyword>
<evidence type="ECO:0000313" key="2">
    <source>
        <dbReference type="EMBL" id="CDO60563.1"/>
    </source>
</evidence>
<dbReference type="STRING" id="1458461.BN1012_Phect2350"/>
<gene>
    <name evidence="2" type="ORF">BN1012_Phect2350</name>
</gene>
<dbReference type="RefSeq" id="WP_206778009.1">
    <property type="nucleotide sequence ID" value="NZ_HG966617.1"/>
</dbReference>
<name>X5MA17_9HYPH</name>